<evidence type="ECO:0000313" key="19">
    <source>
        <dbReference type="Proteomes" id="UP000448908"/>
    </source>
</evidence>
<dbReference type="PANTHER" id="PTHR43133:SF46">
    <property type="entry name" value="RNA POLYMERASE SIGMA-70 FACTOR ECF SUBFAMILY"/>
    <property type="match status" value="1"/>
</dbReference>
<evidence type="ECO:0000256" key="1">
    <source>
        <dbReference type="ARBA" id="ARBA00010641"/>
    </source>
</evidence>
<evidence type="ECO:0000256" key="3">
    <source>
        <dbReference type="ARBA" id="ARBA00023082"/>
    </source>
</evidence>
<evidence type="ECO:0000313" key="10">
    <source>
        <dbReference type="EMBL" id="RGN53819.1"/>
    </source>
</evidence>
<evidence type="ECO:0000313" key="18">
    <source>
        <dbReference type="Proteomes" id="UP000437446"/>
    </source>
</evidence>
<dbReference type="Gene3D" id="1.10.1740.10">
    <property type="match status" value="1"/>
</dbReference>
<evidence type="ECO:0000256" key="4">
    <source>
        <dbReference type="ARBA" id="ARBA00023163"/>
    </source>
</evidence>
<comment type="similarity">
    <text evidence="1">Belongs to the sigma-70 factor family. ECF subfamily.</text>
</comment>
<gene>
    <name evidence="7" type="ORF">CE91St3_11570</name>
    <name evidence="13" type="ORF">DW191_08935</name>
    <name evidence="12" type="ORF">DW828_07270</name>
    <name evidence="11" type="ORF">DW986_03765</name>
    <name evidence="10" type="ORF">DXB61_02830</name>
    <name evidence="8" type="ORF">GMD66_07760</name>
    <name evidence="9" type="ORF">GMD92_14450</name>
</gene>
<organism evidence="13 15">
    <name type="scientific">Parabacteroides merdae</name>
    <dbReference type="NCBI Taxonomy" id="46503"/>
    <lineage>
        <taxon>Bacteria</taxon>
        <taxon>Pseudomonadati</taxon>
        <taxon>Bacteroidota</taxon>
        <taxon>Bacteroidia</taxon>
        <taxon>Bacteroidales</taxon>
        <taxon>Tannerellaceae</taxon>
        <taxon>Parabacteroides</taxon>
    </lineage>
</organism>
<dbReference type="GO" id="GO:0000428">
    <property type="term" value="C:DNA-directed RNA polymerase complex"/>
    <property type="evidence" value="ECO:0007669"/>
    <property type="project" value="UniProtKB-KW"/>
</dbReference>
<reference evidence="7" key="3">
    <citation type="submission" date="2022-01" db="EMBL/GenBank/DDBJ databases">
        <title>Novel bile acid biosynthetic pathways are enriched in the microbiome of centenarians.</title>
        <authorList>
            <person name="Sato Y."/>
            <person name="Atarashi K."/>
            <person name="Plichta R.D."/>
            <person name="Arai Y."/>
            <person name="Sasajima S."/>
            <person name="Kearney M.S."/>
            <person name="Suda W."/>
            <person name="Takeshita K."/>
            <person name="Sasaki T."/>
            <person name="Okamoto S."/>
            <person name="Skelly N.A."/>
            <person name="Okamura Y."/>
            <person name="Vlamakis H."/>
            <person name="Li Y."/>
            <person name="Tanoue T."/>
            <person name="Takei H."/>
            <person name="Nittono H."/>
            <person name="Narushima S."/>
            <person name="Irie J."/>
            <person name="Itoh H."/>
            <person name="Moriya K."/>
            <person name="Sugiura Y."/>
            <person name="Suematsu M."/>
            <person name="Moritoki N."/>
            <person name="Shibata S."/>
            <person name="Littman R.D."/>
            <person name="Fischbach A.M."/>
            <person name="Uwamino Y."/>
            <person name="Inoue T."/>
            <person name="Honda A."/>
            <person name="Hattori M."/>
            <person name="Murai T."/>
            <person name="Xavier J.R."/>
            <person name="Hirose N."/>
            <person name="Honda K."/>
        </authorList>
    </citation>
    <scope>NUCLEOTIDE SEQUENCE</scope>
    <source>
        <strain evidence="7">CE91-St3</strain>
    </source>
</reference>
<dbReference type="InterPro" id="IPR013249">
    <property type="entry name" value="RNA_pol_sigma70_r4_t2"/>
</dbReference>
<dbReference type="InterPro" id="IPR013325">
    <property type="entry name" value="RNA_pol_sigma_r2"/>
</dbReference>
<dbReference type="EMBL" id="WNDA01000024">
    <property type="protein sequence ID" value="MTU70231.1"/>
    <property type="molecule type" value="Genomic_DNA"/>
</dbReference>
<evidence type="ECO:0000313" key="14">
    <source>
        <dbReference type="Proteomes" id="UP000261088"/>
    </source>
</evidence>
<evidence type="ECO:0000313" key="17">
    <source>
        <dbReference type="Proteomes" id="UP000286260"/>
    </source>
</evidence>
<keyword evidence="3" id="KW-0731">Sigma factor</keyword>
<dbReference type="STRING" id="46503.ERS852463_03192"/>
<dbReference type="RefSeq" id="WP_005635188.1">
    <property type="nucleotide sequence ID" value="NZ_BAABYG010000001.1"/>
</dbReference>
<dbReference type="NCBIfam" id="TIGR02937">
    <property type="entry name" value="sigma70-ECF"/>
    <property type="match status" value="1"/>
</dbReference>
<proteinExistence type="inferred from homology"/>
<protein>
    <submittedName>
        <fullName evidence="7 13">RNA polymerase sigma-70 factor</fullName>
    </submittedName>
</protein>
<dbReference type="AlphaFoldDB" id="A0A354MLU3"/>
<evidence type="ECO:0000256" key="2">
    <source>
        <dbReference type="ARBA" id="ARBA00023015"/>
    </source>
</evidence>
<accession>A0A354MLU3</accession>
<keyword evidence="2" id="KW-0805">Transcription regulation</keyword>
<dbReference type="InterPro" id="IPR013324">
    <property type="entry name" value="RNA_pol_sigma_r3/r4-like"/>
</dbReference>
<dbReference type="Pfam" id="PF04542">
    <property type="entry name" value="Sigma70_r2"/>
    <property type="match status" value="1"/>
</dbReference>
<dbReference type="PANTHER" id="PTHR43133">
    <property type="entry name" value="RNA POLYMERASE ECF-TYPE SIGMA FACTO"/>
    <property type="match status" value="1"/>
</dbReference>
<evidence type="ECO:0000313" key="15">
    <source>
        <dbReference type="Proteomes" id="UP000283732"/>
    </source>
</evidence>
<feature type="domain" description="RNA polymerase sigma factor 70 region 4 type 2" evidence="6">
    <location>
        <begin position="126"/>
        <end position="176"/>
    </location>
</feature>
<dbReference type="InterPro" id="IPR014284">
    <property type="entry name" value="RNA_pol_sigma-70_dom"/>
</dbReference>
<feature type="domain" description="RNA polymerase sigma-70 region 2" evidence="5">
    <location>
        <begin position="22"/>
        <end position="85"/>
    </location>
</feature>
<dbReference type="GO" id="GO:0006352">
    <property type="term" value="P:DNA-templated transcription initiation"/>
    <property type="evidence" value="ECO:0007669"/>
    <property type="project" value="InterPro"/>
</dbReference>
<dbReference type="EMBL" id="QSEF01000004">
    <property type="protein sequence ID" value="RGZ50379.1"/>
    <property type="molecule type" value="Genomic_DNA"/>
</dbReference>
<evidence type="ECO:0000259" key="6">
    <source>
        <dbReference type="Pfam" id="PF08281"/>
    </source>
</evidence>
<dbReference type="EMBL" id="QSII01000007">
    <property type="protein sequence ID" value="RHC88009.1"/>
    <property type="molecule type" value="Genomic_DNA"/>
</dbReference>
<dbReference type="Proteomes" id="UP001055114">
    <property type="component" value="Unassembled WGS sequence"/>
</dbReference>
<dbReference type="Proteomes" id="UP000286260">
    <property type="component" value="Unassembled WGS sequence"/>
</dbReference>
<dbReference type="Proteomes" id="UP000285173">
    <property type="component" value="Unassembled WGS sequence"/>
</dbReference>
<sequence>MFDISLLYELKKGNREAFNGVFRYYYPRIMAYTASMVEQKAAEDIVQDVFLYVWENREKLYVSDGFHSYLFQSAYTRCLDYFKKNLSIEKYHSHTYEKYLEDYQNLLKGDDSVIEELSVKDFYRHLYELLEHLPAQRREVFILTYIKGLTAKEVAEQTQMPQRTVESHLYLALRFLKGHMSRNDYYMLCAVFLSHGTYA</sequence>
<evidence type="ECO:0000313" key="9">
    <source>
        <dbReference type="EMBL" id="MTU70231.1"/>
    </source>
</evidence>
<dbReference type="EMBL" id="BQNZ01000001">
    <property type="protein sequence ID" value="GKH71294.1"/>
    <property type="molecule type" value="Genomic_DNA"/>
</dbReference>
<dbReference type="GO" id="GO:0003677">
    <property type="term" value="F:DNA binding"/>
    <property type="evidence" value="ECO:0007669"/>
    <property type="project" value="InterPro"/>
</dbReference>
<reference evidence="14 15" key="1">
    <citation type="submission" date="2018-08" db="EMBL/GenBank/DDBJ databases">
        <title>A genome reference for cultivated species of the human gut microbiota.</title>
        <authorList>
            <person name="Zou Y."/>
            <person name="Xue W."/>
            <person name="Luo G."/>
        </authorList>
    </citation>
    <scope>NUCLEOTIDE SEQUENCE [LARGE SCALE GENOMIC DNA]</scope>
    <source>
        <strain evidence="13 15">AM16-50</strain>
        <strain evidence="12 17">AM34-17</strain>
        <strain evidence="11 16">AM50-15</strain>
        <strain evidence="10 14">OM05-11AA</strain>
    </source>
</reference>
<dbReference type="Pfam" id="PF08281">
    <property type="entry name" value="Sigma70_r4_2"/>
    <property type="match status" value="1"/>
</dbReference>
<evidence type="ECO:0000313" key="16">
    <source>
        <dbReference type="Proteomes" id="UP000285173"/>
    </source>
</evidence>
<evidence type="ECO:0000313" key="8">
    <source>
        <dbReference type="EMBL" id="MTU29114.1"/>
    </source>
</evidence>
<evidence type="ECO:0000313" key="7">
    <source>
        <dbReference type="EMBL" id="GKH71294.1"/>
    </source>
</evidence>
<name>A0A354MLU3_9BACT</name>
<dbReference type="EMBL" id="WNCR01000003">
    <property type="protein sequence ID" value="MTU29114.1"/>
    <property type="molecule type" value="Genomic_DNA"/>
</dbReference>
<comment type="caution">
    <text evidence="13">The sequence shown here is derived from an EMBL/GenBank/DDBJ whole genome shotgun (WGS) entry which is preliminary data.</text>
</comment>
<evidence type="ECO:0000313" key="11">
    <source>
        <dbReference type="EMBL" id="RGZ50379.1"/>
    </source>
</evidence>
<dbReference type="InterPro" id="IPR039425">
    <property type="entry name" value="RNA_pol_sigma-70-like"/>
</dbReference>
<dbReference type="InterPro" id="IPR007627">
    <property type="entry name" value="RNA_pol_sigma70_r2"/>
</dbReference>
<reference evidence="18 19" key="2">
    <citation type="journal article" date="2019" name="Nat. Med.">
        <title>A library of human gut bacterial isolates paired with longitudinal multiomics data enables mechanistic microbiome research.</title>
        <authorList>
            <person name="Poyet M."/>
            <person name="Groussin M."/>
            <person name="Gibbons S.M."/>
            <person name="Avila-Pacheco J."/>
            <person name="Jiang X."/>
            <person name="Kearney S.M."/>
            <person name="Perrotta A.R."/>
            <person name="Berdy B."/>
            <person name="Zhao S."/>
            <person name="Lieberman T.D."/>
            <person name="Swanson P.K."/>
            <person name="Smith M."/>
            <person name="Roesemann S."/>
            <person name="Alexander J.E."/>
            <person name="Rich S.A."/>
            <person name="Livny J."/>
            <person name="Vlamakis H."/>
            <person name="Clish C."/>
            <person name="Bullock K."/>
            <person name="Deik A."/>
            <person name="Scott J."/>
            <person name="Pierce K.A."/>
            <person name="Xavier R.J."/>
            <person name="Alm E.J."/>
        </authorList>
    </citation>
    <scope>NUCLEOTIDE SEQUENCE [LARGE SCALE GENOMIC DNA]</scope>
    <source>
        <strain evidence="9 19">BIOML-A16</strain>
        <strain evidence="8 18">BIOML-A25</strain>
    </source>
</reference>
<dbReference type="Gene3D" id="1.10.10.10">
    <property type="entry name" value="Winged helix-like DNA-binding domain superfamily/Winged helix DNA-binding domain"/>
    <property type="match status" value="1"/>
</dbReference>
<evidence type="ECO:0000259" key="5">
    <source>
        <dbReference type="Pfam" id="PF04542"/>
    </source>
</evidence>
<dbReference type="OrthoDB" id="9782991at2"/>
<dbReference type="EMBL" id="QSUP01000002">
    <property type="protein sequence ID" value="RGN53819.1"/>
    <property type="molecule type" value="Genomic_DNA"/>
</dbReference>
<keyword evidence="7" id="KW-0240">DNA-directed RNA polymerase</keyword>
<dbReference type="SUPFAM" id="SSF88946">
    <property type="entry name" value="Sigma2 domain of RNA polymerase sigma factors"/>
    <property type="match status" value="1"/>
</dbReference>
<dbReference type="GO" id="GO:0016987">
    <property type="term" value="F:sigma factor activity"/>
    <property type="evidence" value="ECO:0007669"/>
    <property type="project" value="UniProtKB-KW"/>
</dbReference>
<dbReference type="NCBIfam" id="TIGR02985">
    <property type="entry name" value="Sig70_bacteroi1"/>
    <property type="match status" value="1"/>
</dbReference>
<evidence type="ECO:0000313" key="13">
    <source>
        <dbReference type="EMBL" id="RHH77670.1"/>
    </source>
</evidence>
<dbReference type="CDD" id="cd06171">
    <property type="entry name" value="Sigma70_r4"/>
    <property type="match status" value="1"/>
</dbReference>
<dbReference type="Proteomes" id="UP000448908">
    <property type="component" value="Unassembled WGS sequence"/>
</dbReference>
<dbReference type="SUPFAM" id="SSF88659">
    <property type="entry name" value="Sigma3 and sigma4 domains of RNA polymerase sigma factors"/>
    <property type="match status" value="1"/>
</dbReference>
<dbReference type="Proteomes" id="UP000283732">
    <property type="component" value="Unassembled WGS sequence"/>
</dbReference>
<dbReference type="InterPro" id="IPR014327">
    <property type="entry name" value="RNA_pol_sigma70_bacteroid"/>
</dbReference>
<keyword evidence="4" id="KW-0804">Transcription</keyword>
<dbReference type="EMBL" id="QRKC01000003">
    <property type="protein sequence ID" value="RHH77670.1"/>
    <property type="molecule type" value="Genomic_DNA"/>
</dbReference>
<dbReference type="InterPro" id="IPR036388">
    <property type="entry name" value="WH-like_DNA-bd_sf"/>
</dbReference>
<dbReference type="GeneID" id="49205155"/>
<evidence type="ECO:0000313" key="12">
    <source>
        <dbReference type="EMBL" id="RHC88009.1"/>
    </source>
</evidence>
<dbReference type="Proteomes" id="UP000261088">
    <property type="component" value="Unassembled WGS sequence"/>
</dbReference>
<dbReference type="Proteomes" id="UP000437446">
    <property type="component" value="Unassembled WGS sequence"/>
</dbReference>